<proteinExistence type="predicted"/>
<feature type="binding site" evidence="2">
    <location>
        <position position="242"/>
    </location>
    <ligand>
        <name>Fe cation</name>
        <dbReference type="ChEBI" id="CHEBI:24875"/>
    </ligand>
</feature>
<protein>
    <submittedName>
        <fullName evidence="3">Putative 2-aminoethylphosphonate ABC transporter substrate-binding protein</fullName>
    </submittedName>
</protein>
<dbReference type="GO" id="GO:0046872">
    <property type="term" value="F:metal ion binding"/>
    <property type="evidence" value="ECO:0007669"/>
    <property type="project" value="UniProtKB-KW"/>
</dbReference>
<dbReference type="PANTHER" id="PTHR30006:SF2">
    <property type="entry name" value="ABC TRANSPORTER SUBSTRATE-BINDING PROTEIN"/>
    <property type="match status" value="1"/>
</dbReference>
<dbReference type="SUPFAM" id="SSF53850">
    <property type="entry name" value="Periplasmic binding protein-like II"/>
    <property type="match status" value="1"/>
</dbReference>
<dbReference type="PROSITE" id="PS51257">
    <property type="entry name" value="PROKAR_LIPOPROTEIN"/>
    <property type="match status" value="1"/>
</dbReference>
<sequence>MKKWWHPLALTALTITVLSGCGGGKSTETSQTNPSQSGGSKEITVYTALEDDQIKAYLESFKKTNADIKVNIVRDSTGVITAKLLAEKDNPQADVVWGVSASSLLVADHNGMLEPYSPKGVERVSPQFKDDKEPAHWVGIDVYETAFVVNKVELEKRNLPIPQSYADLIKPEYKGLIVMPNPSSSGTGFFTIAAFLQLFGEEQGWDYMSKLHDNIGIYTHSGSKPAKMAAAGEYPIGISFGYRGVTEKKKGAPVEVVFPKEGSGWDPESNALVKKKEIKPEAKTFLDWAISDDAMKEYGKNFAILAVANPNQVYPEGYPADPLKQLMKNDLNKSATERDKWLAEWDKRFSTKSEPKN</sequence>
<dbReference type="PANTHER" id="PTHR30006">
    <property type="entry name" value="THIAMINE-BINDING PERIPLASMIC PROTEIN-RELATED"/>
    <property type="match status" value="1"/>
</dbReference>
<comment type="caution">
    <text evidence="3">The sequence shown here is derived from an EMBL/GenBank/DDBJ whole genome shotgun (WGS) entry which is preliminary data.</text>
</comment>
<dbReference type="GO" id="GO:0015888">
    <property type="term" value="P:thiamine transport"/>
    <property type="evidence" value="ECO:0007669"/>
    <property type="project" value="TreeGrafter"/>
</dbReference>
<dbReference type="Gene3D" id="3.40.190.10">
    <property type="entry name" value="Periplasmic binding protein-like II"/>
    <property type="match status" value="2"/>
</dbReference>
<reference evidence="3 4" key="1">
    <citation type="submission" date="2018-10" db="EMBL/GenBank/DDBJ databases">
        <title>Phylogenomics of Brevibacillus.</title>
        <authorList>
            <person name="Dunlap C."/>
        </authorList>
    </citation>
    <scope>NUCLEOTIDE SEQUENCE [LARGE SCALE GENOMIC DNA]</scope>
    <source>
        <strain evidence="3 4">JCM 15716</strain>
    </source>
</reference>
<dbReference type="EMBL" id="RHHQ01000004">
    <property type="protein sequence ID" value="RNB91737.1"/>
    <property type="molecule type" value="Genomic_DNA"/>
</dbReference>
<organism evidence="3 4">
    <name type="scientific">Brevibacillus fluminis</name>
    <dbReference type="NCBI Taxonomy" id="511487"/>
    <lineage>
        <taxon>Bacteria</taxon>
        <taxon>Bacillati</taxon>
        <taxon>Bacillota</taxon>
        <taxon>Bacilli</taxon>
        <taxon>Bacillales</taxon>
        <taxon>Paenibacillaceae</taxon>
        <taxon>Brevibacillus</taxon>
    </lineage>
</organism>
<dbReference type="Proteomes" id="UP000271031">
    <property type="component" value="Unassembled WGS sequence"/>
</dbReference>
<dbReference type="GO" id="GO:0030976">
    <property type="term" value="F:thiamine pyrophosphate binding"/>
    <property type="evidence" value="ECO:0007669"/>
    <property type="project" value="TreeGrafter"/>
</dbReference>
<keyword evidence="2" id="KW-0408">Iron</keyword>
<evidence type="ECO:0000313" key="4">
    <source>
        <dbReference type="Proteomes" id="UP000271031"/>
    </source>
</evidence>
<evidence type="ECO:0000256" key="2">
    <source>
        <dbReference type="PIRSR" id="PIRSR002825-1"/>
    </source>
</evidence>
<keyword evidence="4" id="KW-1185">Reference proteome</keyword>
<dbReference type="OrthoDB" id="179400at2"/>
<dbReference type="InterPro" id="IPR026045">
    <property type="entry name" value="Ferric-bd"/>
</dbReference>
<accession>A0A3M8DXM2</accession>
<dbReference type="AlphaFoldDB" id="A0A3M8DXM2"/>
<dbReference type="PIRSF" id="PIRSF002825">
    <property type="entry name" value="CfbpA"/>
    <property type="match status" value="1"/>
</dbReference>
<keyword evidence="1" id="KW-0732">Signal</keyword>
<evidence type="ECO:0000256" key="1">
    <source>
        <dbReference type="ARBA" id="ARBA00022729"/>
    </source>
</evidence>
<gene>
    <name evidence="3" type="ORF">EDM56_03000</name>
</gene>
<keyword evidence="2" id="KW-0479">Metal-binding</keyword>
<dbReference type="Pfam" id="PF13343">
    <property type="entry name" value="SBP_bac_6"/>
    <property type="match status" value="1"/>
</dbReference>
<dbReference type="GO" id="GO:0030288">
    <property type="term" value="C:outer membrane-bounded periplasmic space"/>
    <property type="evidence" value="ECO:0007669"/>
    <property type="project" value="TreeGrafter"/>
</dbReference>
<dbReference type="InterPro" id="IPR017663">
    <property type="entry name" value="ABC_2-AEP-bd"/>
</dbReference>
<dbReference type="RefSeq" id="WP_122916400.1">
    <property type="nucleotide sequence ID" value="NZ_RHHQ01000004.1"/>
</dbReference>
<dbReference type="GO" id="GO:0030975">
    <property type="term" value="F:thiamine binding"/>
    <property type="evidence" value="ECO:0007669"/>
    <property type="project" value="TreeGrafter"/>
</dbReference>
<dbReference type="CDD" id="cd13544">
    <property type="entry name" value="PBP2_Fbp_like_1"/>
    <property type="match status" value="1"/>
</dbReference>
<evidence type="ECO:0000313" key="3">
    <source>
        <dbReference type="EMBL" id="RNB91737.1"/>
    </source>
</evidence>
<dbReference type="NCBIfam" id="TIGR03261">
    <property type="entry name" value="phnS2"/>
    <property type="match status" value="1"/>
</dbReference>
<name>A0A3M8DXM2_9BACL</name>